<dbReference type="EMBL" id="VSRR010074620">
    <property type="protein sequence ID" value="MPC87481.1"/>
    <property type="molecule type" value="Genomic_DNA"/>
</dbReference>
<accession>A0A5B7IPP3</accession>
<sequence>MISTEQRCKIVAWQEVFRSPVEDQHRFRAEYGINYVPSLPTIYAIHAKFLQTGFVNDQPRSGRPRTGRTEENVAAVEVAFVQSQGKSIRRAGLELNISWASIQRMLKKDIRMYPYKIQVVQNLEPQDYDSRKEMCETLLHHYETDQPSWSGCGSAMRRCSTFLGASIGTTFESGGQKILLRFENIREIPPSWMFAVPCPLWESLDPTFSRRKMETPPM</sequence>
<organism evidence="1 2">
    <name type="scientific">Portunus trituberculatus</name>
    <name type="common">Swimming crab</name>
    <name type="synonym">Neptunus trituberculatus</name>
    <dbReference type="NCBI Taxonomy" id="210409"/>
    <lineage>
        <taxon>Eukaryota</taxon>
        <taxon>Metazoa</taxon>
        <taxon>Ecdysozoa</taxon>
        <taxon>Arthropoda</taxon>
        <taxon>Crustacea</taxon>
        <taxon>Multicrustacea</taxon>
        <taxon>Malacostraca</taxon>
        <taxon>Eumalacostraca</taxon>
        <taxon>Eucarida</taxon>
        <taxon>Decapoda</taxon>
        <taxon>Pleocyemata</taxon>
        <taxon>Brachyura</taxon>
        <taxon>Eubrachyura</taxon>
        <taxon>Portunoidea</taxon>
        <taxon>Portunidae</taxon>
        <taxon>Portuninae</taxon>
        <taxon>Portunus</taxon>
    </lineage>
</organism>
<dbReference type="Proteomes" id="UP000324222">
    <property type="component" value="Unassembled WGS sequence"/>
</dbReference>
<proteinExistence type="predicted"/>
<evidence type="ECO:0000313" key="2">
    <source>
        <dbReference type="Proteomes" id="UP000324222"/>
    </source>
</evidence>
<dbReference type="PANTHER" id="PTHR47326">
    <property type="entry name" value="TRANSPOSABLE ELEMENT TC3 TRANSPOSASE-LIKE PROTEIN"/>
    <property type="match status" value="1"/>
</dbReference>
<evidence type="ECO:0000313" key="1">
    <source>
        <dbReference type="EMBL" id="MPC87481.1"/>
    </source>
</evidence>
<dbReference type="AlphaFoldDB" id="A0A5B7IPP3"/>
<gene>
    <name evidence="1" type="ORF">E2C01_082343</name>
</gene>
<keyword evidence="2" id="KW-1185">Reference proteome</keyword>
<reference evidence="1 2" key="1">
    <citation type="submission" date="2019-05" db="EMBL/GenBank/DDBJ databases">
        <title>Another draft genome of Portunus trituberculatus and its Hox gene families provides insights of decapod evolution.</title>
        <authorList>
            <person name="Jeong J.-H."/>
            <person name="Song I."/>
            <person name="Kim S."/>
            <person name="Choi T."/>
            <person name="Kim D."/>
            <person name="Ryu S."/>
            <person name="Kim W."/>
        </authorList>
    </citation>
    <scope>NUCLEOTIDE SEQUENCE [LARGE SCALE GENOMIC DNA]</scope>
    <source>
        <tissue evidence="1">Muscle</tissue>
    </source>
</reference>
<comment type="caution">
    <text evidence="1">The sequence shown here is derived from an EMBL/GenBank/DDBJ whole genome shotgun (WGS) entry which is preliminary data.</text>
</comment>
<name>A0A5B7IPP3_PORTR</name>
<protein>
    <submittedName>
        <fullName evidence="1">Uncharacterized protein</fullName>
    </submittedName>
</protein>
<dbReference type="PANTHER" id="PTHR47326:SF1">
    <property type="entry name" value="HTH PSQ-TYPE DOMAIN-CONTAINING PROTEIN"/>
    <property type="match status" value="1"/>
</dbReference>